<dbReference type="InterPro" id="IPR035965">
    <property type="entry name" value="PAS-like_dom_sf"/>
</dbReference>
<dbReference type="InterPro" id="IPR011006">
    <property type="entry name" value="CheY-like_superfamily"/>
</dbReference>
<feature type="modified residue" description="4-aspartylphosphate" evidence="6">
    <location>
        <position position="57"/>
    </location>
</feature>
<feature type="coiled-coil region" evidence="7">
    <location>
        <begin position="249"/>
        <end position="276"/>
    </location>
</feature>
<dbReference type="SUPFAM" id="SSF52172">
    <property type="entry name" value="CheY-like"/>
    <property type="match status" value="1"/>
</dbReference>
<dbReference type="AlphaFoldDB" id="A0A345DZ66"/>
<dbReference type="OrthoDB" id="8127at2157"/>
<evidence type="ECO:0000256" key="6">
    <source>
        <dbReference type="PROSITE-ProRule" id="PRU00169"/>
    </source>
</evidence>
<dbReference type="InterPro" id="IPR013656">
    <property type="entry name" value="PAS_4"/>
</dbReference>
<dbReference type="EC" id="2.7.13.3" evidence="2"/>
<dbReference type="GO" id="GO:0004673">
    <property type="term" value="F:protein histidine kinase activity"/>
    <property type="evidence" value="ECO:0007669"/>
    <property type="project" value="UniProtKB-EC"/>
</dbReference>
<dbReference type="PANTHER" id="PTHR43304">
    <property type="entry name" value="PHYTOCHROME-LIKE PROTEIN CPH1"/>
    <property type="match status" value="1"/>
</dbReference>
<evidence type="ECO:0000313" key="13">
    <source>
        <dbReference type="Proteomes" id="UP000252985"/>
    </source>
</evidence>
<dbReference type="PROSITE" id="PS50113">
    <property type="entry name" value="PAC"/>
    <property type="match status" value="1"/>
</dbReference>
<dbReference type="Pfam" id="PF08448">
    <property type="entry name" value="PAS_4"/>
    <property type="match status" value="1"/>
</dbReference>
<evidence type="ECO:0000256" key="5">
    <source>
        <dbReference type="ARBA" id="ARBA00022777"/>
    </source>
</evidence>
<keyword evidence="14" id="KW-1185">Reference proteome</keyword>
<dbReference type="PROSITE" id="PS50110">
    <property type="entry name" value="RESPONSE_REGULATORY"/>
    <property type="match status" value="1"/>
</dbReference>
<reference evidence="12 13" key="1">
    <citation type="submission" date="2018-07" db="EMBL/GenBank/DDBJ databases">
        <title>Genome sequences of Haloplanus sp. CBA1112.</title>
        <authorList>
            <person name="Kim Y.B."/>
            <person name="Roh S.W."/>
        </authorList>
    </citation>
    <scope>NUCLEOTIDE SEQUENCE [LARGE SCALE GENOMIC DNA]</scope>
    <source>
        <strain evidence="12 13">CBA1112</strain>
    </source>
</reference>
<dbReference type="SMART" id="SM00091">
    <property type="entry name" value="PAS"/>
    <property type="match status" value="2"/>
</dbReference>
<evidence type="ECO:0000259" key="8">
    <source>
        <dbReference type="PROSITE" id="PS50110"/>
    </source>
</evidence>
<dbReference type="GeneID" id="37285535"/>
<dbReference type="Pfam" id="PF00072">
    <property type="entry name" value="Response_reg"/>
    <property type="match status" value="1"/>
</dbReference>
<dbReference type="PROSITE" id="PS50112">
    <property type="entry name" value="PAS"/>
    <property type="match status" value="1"/>
</dbReference>
<evidence type="ECO:0000313" key="11">
    <source>
        <dbReference type="EMBL" id="AXG05238.1"/>
    </source>
</evidence>
<organism evidence="11 14">
    <name type="scientific">Haloplanus rubicundus</name>
    <dbReference type="NCBI Taxonomy" id="1547898"/>
    <lineage>
        <taxon>Archaea</taxon>
        <taxon>Methanobacteriati</taxon>
        <taxon>Methanobacteriota</taxon>
        <taxon>Stenosarchaea group</taxon>
        <taxon>Halobacteria</taxon>
        <taxon>Halobacteriales</taxon>
        <taxon>Haloferacaceae</taxon>
        <taxon>Haloplanus</taxon>
    </lineage>
</organism>
<keyword evidence="4" id="KW-0808">Transferase</keyword>
<name>A0A345DZ66_9EURY</name>
<proteinExistence type="predicted"/>
<dbReference type="SMART" id="SM00448">
    <property type="entry name" value="REC"/>
    <property type="match status" value="1"/>
</dbReference>
<dbReference type="NCBIfam" id="TIGR00229">
    <property type="entry name" value="sensory_box"/>
    <property type="match status" value="2"/>
</dbReference>
<dbReference type="InterPro" id="IPR000014">
    <property type="entry name" value="PAS"/>
</dbReference>
<evidence type="ECO:0000256" key="1">
    <source>
        <dbReference type="ARBA" id="ARBA00000085"/>
    </source>
</evidence>
<dbReference type="InterPro" id="IPR001789">
    <property type="entry name" value="Sig_transdc_resp-reg_receiver"/>
</dbReference>
<evidence type="ECO:0000313" key="12">
    <source>
        <dbReference type="EMBL" id="AXG08564.1"/>
    </source>
</evidence>
<dbReference type="CDD" id="cd00156">
    <property type="entry name" value="REC"/>
    <property type="match status" value="1"/>
</dbReference>
<evidence type="ECO:0000259" key="9">
    <source>
        <dbReference type="PROSITE" id="PS50112"/>
    </source>
</evidence>
<dbReference type="Proteomes" id="UP000252985">
    <property type="component" value="Chromosome"/>
</dbReference>
<dbReference type="Pfam" id="PF08447">
    <property type="entry name" value="PAS_3"/>
    <property type="match status" value="1"/>
</dbReference>
<feature type="domain" description="PAS" evidence="9">
    <location>
        <begin position="262"/>
        <end position="332"/>
    </location>
</feature>
<dbReference type="Gene3D" id="3.40.50.2300">
    <property type="match status" value="1"/>
</dbReference>
<accession>A0A345DZ66</accession>
<feature type="domain" description="Response regulatory" evidence="8">
    <location>
        <begin position="6"/>
        <end position="122"/>
    </location>
</feature>
<accession>A0A345E8P2</accession>
<feature type="domain" description="PAC" evidence="10">
    <location>
        <begin position="209"/>
        <end position="261"/>
    </location>
</feature>
<gene>
    <name evidence="12" type="ORF">DU484_01115</name>
    <name evidence="11" type="ORF">DU500_01680</name>
</gene>
<evidence type="ECO:0000259" key="10">
    <source>
        <dbReference type="PROSITE" id="PS50113"/>
    </source>
</evidence>
<dbReference type="EMBL" id="CP031150">
    <property type="protein sequence ID" value="AXG05238.1"/>
    <property type="molecule type" value="Genomic_DNA"/>
</dbReference>
<dbReference type="InterPro" id="IPR052162">
    <property type="entry name" value="Sensor_kinase/Photoreceptor"/>
</dbReference>
<dbReference type="Gene3D" id="3.30.450.20">
    <property type="entry name" value="PAS domain"/>
    <property type="match status" value="2"/>
</dbReference>
<evidence type="ECO:0000256" key="4">
    <source>
        <dbReference type="ARBA" id="ARBA00022679"/>
    </source>
</evidence>
<dbReference type="Gene3D" id="2.10.70.100">
    <property type="match status" value="1"/>
</dbReference>
<dbReference type="SUPFAM" id="SSF55785">
    <property type="entry name" value="PYP-like sensor domain (PAS domain)"/>
    <property type="match status" value="2"/>
</dbReference>
<dbReference type="PANTHER" id="PTHR43304:SF1">
    <property type="entry name" value="PAC DOMAIN-CONTAINING PROTEIN"/>
    <property type="match status" value="1"/>
</dbReference>
<dbReference type="Proteomes" id="UP000253273">
    <property type="component" value="Chromosome"/>
</dbReference>
<reference evidence="11 14" key="2">
    <citation type="submission" date="2018-07" db="EMBL/GenBank/DDBJ databases">
        <title>Genome sequences of Haloplanus sp. CBA1113.</title>
        <authorList>
            <person name="Kim Y.B."/>
            <person name="Roh S.W."/>
        </authorList>
    </citation>
    <scope>NUCLEOTIDE SEQUENCE [LARGE SCALE GENOMIC DNA]</scope>
    <source>
        <strain evidence="11 14">CBA1113</strain>
    </source>
</reference>
<evidence type="ECO:0000256" key="7">
    <source>
        <dbReference type="SAM" id="Coils"/>
    </source>
</evidence>
<dbReference type="EMBL" id="CP031148">
    <property type="protein sequence ID" value="AXG08564.1"/>
    <property type="molecule type" value="Genomic_DNA"/>
</dbReference>
<dbReference type="CDD" id="cd00130">
    <property type="entry name" value="PAS"/>
    <property type="match status" value="2"/>
</dbReference>
<evidence type="ECO:0000256" key="3">
    <source>
        <dbReference type="ARBA" id="ARBA00022553"/>
    </source>
</evidence>
<dbReference type="InterPro" id="IPR013655">
    <property type="entry name" value="PAS_fold_3"/>
</dbReference>
<protein>
    <recommendedName>
        <fullName evidence="2">histidine kinase</fullName>
        <ecNumber evidence="2">2.7.13.3</ecNumber>
    </recommendedName>
</protein>
<comment type="catalytic activity">
    <reaction evidence="1">
        <text>ATP + protein L-histidine = ADP + protein N-phospho-L-histidine.</text>
        <dbReference type="EC" id="2.7.13.3"/>
    </reaction>
</comment>
<evidence type="ECO:0000256" key="2">
    <source>
        <dbReference type="ARBA" id="ARBA00012438"/>
    </source>
</evidence>
<dbReference type="KEGG" id="haq:DU484_01115"/>
<keyword evidence="3 6" id="KW-0597">Phosphoprotein</keyword>
<sequence>MPEEFRVLHVDDDAAQLDLTADCLERADPRLQVLTETSASDALDRIEAAAVDAVVSDYQMPGMDGLAFLDRVRDDYPDLPFVLFTGQGSEEIASEAIARGVTDYLQKEGGTDQYTVLANRLTNAIERREVAAKLRQREAHLRQAQSVATLGSWWTDVESDELYWSDEVYEIFEADERTLPLDHEAFLSYVHPDDREFVEKKWLAALNGESYDIEHRIVVDGETKWVREQAELSFEDGTPVRATGVVQDITDRKERRQQLRETNRQLQAVLDTVDAAIFTKEVDGTYRLANDTARELLGVDDGEMVGRTAADLFPDALAEQFRADDRRVVETGESVRKEEELPLPGGARTHLTIKSPIVDEDGNVTGICAVSTDVTGWTAERR</sequence>
<evidence type="ECO:0000313" key="14">
    <source>
        <dbReference type="Proteomes" id="UP000253273"/>
    </source>
</evidence>
<dbReference type="GO" id="GO:0000160">
    <property type="term" value="P:phosphorelay signal transduction system"/>
    <property type="evidence" value="ECO:0007669"/>
    <property type="project" value="InterPro"/>
</dbReference>
<dbReference type="RefSeq" id="WP_114584389.1">
    <property type="nucleotide sequence ID" value="NZ_CP031148.1"/>
</dbReference>
<keyword evidence="7" id="KW-0175">Coiled coil</keyword>
<dbReference type="InterPro" id="IPR000700">
    <property type="entry name" value="PAS-assoc_C"/>
</dbReference>
<dbReference type="KEGG" id="haj:DU500_01680"/>
<keyword evidence="5" id="KW-0418">Kinase</keyword>